<keyword evidence="5" id="KW-0269">Exonuclease</keyword>
<feature type="domain" description="Exonuclease" evidence="8">
    <location>
        <begin position="720"/>
        <end position="876"/>
    </location>
</feature>
<evidence type="ECO:0000256" key="1">
    <source>
        <dbReference type="ARBA" id="ARBA00004123"/>
    </source>
</evidence>
<comment type="subcellular location">
    <subcellularLocation>
        <location evidence="1">Nucleus</location>
    </subcellularLocation>
</comment>
<feature type="region of interest" description="Disordered" evidence="7">
    <location>
        <begin position="186"/>
        <end position="267"/>
    </location>
</feature>
<dbReference type="AlphaFoldDB" id="A0A401P4R3"/>
<evidence type="ECO:0000256" key="2">
    <source>
        <dbReference type="ARBA" id="ARBA00006357"/>
    </source>
</evidence>
<dbReference type="GO" id="GO:0005634">
    <property type="term" value="C:nucleus"/>
    <property type="evidence" value="ECO:0007669"/>
    <property type="project" value="UniProtKB-SubCell"/>
</dbReference>
<dbReference type="Pfam" id="PF15870">
    <property type="entry name" value="EloA-BP1"/>
    <property type="match status" value="1"/>
</dbReference>
<dbReference type="CDD" id="cd06145">
    <property type="entry name" value="REX1_like"/>
    <property type="match status" value="1"/>
</dbReference>
<dbReference type="InterPro" id="IPR031736">
    <property type="entry name" value="REXO1-like_dom"/>
</dbReference>
<protein>
    <recommendedName>
        <fullName evidence="8">Exonuclease domain-containing protein</fullName>
    </recommendedName>
</protein>
<evidence type="ECO:0000256" key="3">
    <source>
        <dbReference type="ARBA" id="ARBA00022722"/>
    </source>
</evidence>
<keyword evidence="4" id="KW-0378">Hydrolase</keyword>
<dbReference type="Proteomes" id="UP000288216">
    <property type="component" value="Unassembled WGS sequence"/>
</dbReference>
<dbReference type="InterPro" id="IPR013520">
    <property type="entry name" value="Ribonucl_H"/>
</dbReference>
<evidence type="ECO:0000313" key="10">
    <source>
        <dbReference type="Proteomes" id="UP000288216"/>
    </source>
</evidence>
<dbReference type="SUPFAM" id="SSF53098">
    <property type="entry name" value="Ribonuclease H-like"/>
    <property type="match status" value="1"/>
</dbReference>
<dbReference type="InterPro" id="IPR036397">
    <property type="entry name" value="RNaseH_sf"/>
</dbReference>
<feature type="compositionally biased region" description="Basic and acidic residues" evidence="7">
    <location>
        <begin position="251"/>
        <end position="266"/>
    </location>
</feature>
<dbReference type="InterPro" id="IPR034922">
    <property type="entry name" value="REX1-like_exo"/>
</dbReference>
<sequence>MVNILTPKTANSTTVFECELQIACSNSVACNSTLISPYSTSPHRSNALMEAPEEDTLQCIPMASSKIKNDCSLLNKYVIDRCRPCTDLEYDPVLNYSSSMKQTIKKGYVEEKQEFKGIEQSPGKRSSLAIGTARSSQSFEAEMSSDDELVIDVPELPPLNLRVHRRYQKKDGANASNLSLIRKVRQPRTAESTNPVLGGEKSVDNSVVRSFTSETSEEKELNFGAGQREKQSDLGEGNQFTNVTNGQMDNVGKHLDVPKPDSKTKGMEGPLKLELVKKNISAAFGNTDGVKSSNRKCRSVVVPEKLEVGEQKCKKTKEQKLIHLENSKRANDKVSQAERGNPSLPSSAVKCHQAGTANKRKYVRKLETWPNADHQRPKIQNQDDHLGHEKRAGSLQITSEKDEDSSLSDEDLKSSEGLDFSESDPMEECLRIFNESSKQEISETDMEQGRSSCSRVIIPHASTPSKQPCHSRIKLVQQQAVQLIANVKSAQAFKATTSGCPEQKRLVVQGTKSQPVSDAKAGKVPVQSLAPAVMCHQKKGLSLAVRLKVHTPFHHWSRPALSLLHRELIRSEDQKSPTMCGSSAALYRVLKDYVLTEEQLKAHGYPRYNPDKPGIALLFNGDAKKYIADSLIRVCSRCGRSFSVTPEGSYISKEECRHHWGRIIQRQVSSGWDARYGCCGGSLGSAGCQIAKLHVYIRKENLDGFMKTFLKLLPLDGNPGVYAVSSEMCYTKRGGELSHVSVINANLKVVYDVFVKPENEVIDYNTRFSGVTREDLMNAKTTISDVQSVLLGMLSADTVLIGHSLDKDFLALKLIHNMVIDLSIVFPHSLGLPHKRALKSLMADYLNHSVPVNVDGSDKGRACMELMMWKVKHDAKGRKW</sequence>
<proteinExistence type="inferred from homology"/>
<evidence type="ECO:0000259" key="8">
    <source>
        <dbReference type="SMART" id="SM00479"/>
    </source>
</evidence>
<comment type="caution">
    <text evidence="9">The sequence shown here is derived from an EMBL/GenBank/DDBJ whole genome shotgun (WGS) entry which is preliminary data.</text>
</comment>
<dbReference type="OrthoDB" id="206335at2759"/>
<feature type="compositionally biased region" description="Basic and acidic residues" evidence="7">
    <location>
        <begin position="216"/>
        <end position="233"/>
    </location>
</feature>
<name>A0A401P4R3_SCYTO</name>
<reference evidence="9 10" key="1">
    <citation type="journal article" date="2018" name="Nat. Ecol. Evol.">
        <title>Shark genomes provide insights into elasmobranch evolution and the origin of vertebrates.</title>
        <authorList>
            <person name="Hara Y"/>
            <person name="Yamaguchi K"/>
            <person name="Onimaru K"/>
            <person name="Kadota M"/>
            <person name="Koyanagi M"/>
            <person name="Keeley SD"/>
            <person name="Tatsumi K"/>
            <person name="Tanaka K"/>
            <person name="Motone F"/>
            <person name="Kageyama Y"/>
            <person name="Nozu R"/>
            <person name="Adachi N"/>
            <person name="Nishimura O"/>
            <person name="Nakagawa R"/>
            <person name="Tanegashima C"/>
            <person name="Kiyatake I"/>
            <person name="Matsumoto R"/>
            <person name="Murakumo K"/>
            <person name="Nishida K"/>
            <person name="Terakita A"/>
            <person name="Kuratani S"/>
            <person name="Sato K"/>
            <person name="Hyodo S Kuraku.S."/>
        </authorList>
    </citation>
    <scope>NUCLEOTIDE SEQUENCE [LARGE SCALE GENOMIC DNA]</scope>
</reference>
<evidence type="ECO:0000313" key="9">
    <source>
        <dbReference type="EMBL" id="GCB68131.1"/>
    </source>
</evidence>
<feature type="compositionally biased region" description="Polar residues" evidence="7">
    <location>
        <begin position="204"/>
        <end position="214"/>
    </location>
</feature>
<feature type="region of interest" description="Disordered" evidence="7">
    <location>
        <begin position="312"/>
        <end position="421"/>
    </location>
</feature>
<feature type="compositionally biased region" description="Basic and acidic residues" evidence="7">
    <location>
        <begin position="312"/>
        <end position="336"/>
    </location>
</feature>
<evidence type="ECO:0000256" key="6">
    <source>
        <dbReference type="ARBA" id="ARBA00023242"/>
    </source>
</evidence>
<keyword evidence="3" id="KW-0540">Nuclease</keyword>
<gene>
    <name evidence="9" type="ORF">scyTo_0010352</name>
</gene>
<dbReference type="PANTHER" id="PTHR12801">
    <property type="entry name" value="RNA EXONUCLEASE REXO1 / RECO3 FAMILY MEMBER-RELATED"/>
    <property type="match status" value="1"/>
</dbReference>
<evidence type="ECO:0000256" key="4">
    <source>
        <dbReference type="ARBA" id="ARBA00022801"/>
    </source>
</evidence>
<accession>A0A401P4R3</accession>
<feature type="compositionally biased region" description="Basic and acidic residues" evidence="7">
    <location>
        <begin position="373"/>
        <end position="392"/>
    </location>
</feature>
<dbReference type="InterPro" id="IPR047021">
    <property type="entry name" value="REXO1/3/4-like"/>
</dbReference>
<dbReference type="InterPro" id="IPR012337">
    <property type="entry name" value="RNaseH-like_sf"/>
</dbReference>
<comment type="similarity">
    <text evidence="2">Belongs to the REXO1/REXO3 family.</text>
</comment>
<evidence type="ECO:0000256" key="7">
    <source>
        <dbReference type="SAM" id="MobiDB-lite"/>
    </source>
</evidence>
<dbReference type="GO" id="GO:0003676">
    <property type="term" value="F:nucleic acid binding"/>
    <property type="evidence" value="ECO:0007669"/>
    <property type="project" value="InterPro"/>
</dbReference>
<feature type="compositionally biased region" description="Polar residues" evidence="7">
    <location>
        <begin position="238"/>
        <end position="248"/>
    </location>
</feature>
<dbReference type="STRING" id="75743.A0A401P4R3"/>
<organism evidence="9 10">
    <name type="scientific">Scyliorhinus torazame</name>
    <name type="common">Cloudy catshark</name>
    <name type="synonym">Catulus torazame</name>
    <dbReference type="NCBI Taxonomy" id="75743"/>
    <lineage>
        <taxon>Eukaryota</taxon>
        <taxon>Metazoa</taxon>
        <taxon>Chordata</taxon>
        <taxon>Craniata</taxon>
        <taxon>Vertebrata</taxon>
        <taxon>Chondrichthyes</taxon>
        <taxon>Elasmobranchii</taxon>
        <taxon>Galeomorphii</taxon>
        <taxon>Galeoidea</taxon>
        <taxon>Carcharhiniformes</taxon>
        <taxon>Scyliorhinidae</taxon>
        <taxon>Scyliorhinus</taxon>
    </lineage>
</organism>
<dbReference type="Gene3D" id="3.30.420.10">
    <property type="entry name" value="Ribonuclease H-like superfamily/Ribonuclease H"/>
    <property type="match status" value="1"/>
</dbReference>
<keyword evidence="6" id="KW-0539">Nucleus</keyword>
<dbReference type="OMA" id="IADCECE"/>
<keyword evidence="10" id="KW-1185">Reference proteome</keyword>
<dbReference type="GO" id="GO:0004527">
    <property type="term" value="F:exonuclease activity"/>
    <property type="evidence" value="ECO:0007669"/>
    <property type="project" value="UniProtKB-KW"/>
</dbReference>
<dbReference type="SMART" id="SM00479">
    <property type="entry name" value="EXOIII"/>
    <property type="match status" value="1"/>
</dbReference>
<dbReference type="PANTHER" id="PTHR12801:SF115">
    <property type="entry name" value="FI18136P1-RELATED"/>
    <property type="match status" value="1"/>
</dbReference>
<evidence type="ECO:0000256" key="5">
    <source>
        <dbReference type="ARBA" id="ARBA00022839"/>
    </source>
</evidence>
<dbReference type="EMBL" id="BFAA01004446">
    <property type="protein sequence ID" value="GCB68131.1"/>
    <property type="molecule type" value="Genomic_DNA"/>
</dbReference>